<evidence type="ECO:0000313" key="1">
    <source>
        <dbReference type="EMBL" id="MFM1722643.1"/>
    </source>
</evidence>
<evidence type="ECO:0000313" key="2">
    <source>
        <dbReference type="Proteomes" id="UP001629745"/>
    </source>
</evidence>
<dbReference type="Pfam" id="PF19927">
    <property type="entry name" value="DUF6390"/>
    <property type="match status" value="1"/>
</dbReference>
<dbReference type="InterPro" id="IPR045660">
    <property type="entry name" value="DUF6390"/>
</dbReference>
<comment type="caution">
    <text evidence="1">The sequence shown here is derived from an EMBL/GenBank/DDBJ whole genome shotgun (WGS) entry which is preliminary data.</text>
</comment>
<sequence length="260" mass="28245">MTTGIDAGRMLFARYAYAPNSLGYCGPAGAASLESAACGTDGAASDVDAAARQFSGAWPYQELVAELAGIDDPLDERVVRSYWTGNELTAAVDREHFGRELLSRLGARAGHYWKYLTDDLLPEAAPTHAFHVFGVYPWTRLLGTGMPQPMQVLDSCRIRNGVVVSLTPHTATVRSRGLQFDGRRLALGPLEDRPARRSVGAGSFVPDLRIGDRVAVHWDLVCDRLDADQAGSLEYWTDWQLQQTNPRLARSPASAAGIGE</sequence>
<protein>
    <submittedName>
        <fullName evidence="1">DUF6390 family protein</fullName>
    </submittedName>
</protein>
<organism evidence="1 2">
    <name type="scientific">Rhodococcus parequi</name>
    <dbReference type="NCBI Taxonomy" id="3137122"/>
    <lineage>
        <taxon>Bacteria</taxon>
        <taxon>Bacillati</taxon>
        <taxon>Actinomycetota</taxon>
        <taxon>Actinomycetes</taxon>
        <taxon>Mycobacteriales</taxon>
        <taxon>Nocardiaceae</taxon>
        <taxon>Rhodococcus</taxon>
    </lineage>
</organism>
<reference evidence="1 2" key="1">
    <citation type="submission" date="2023-11" db="EMBL/GenBank/DDBJ databases">
        <authorList>
            <person name="Val-Calvo J."/>
            <person name="Scortti M."/>
            <person name="Vazquez-Boland J."/>
        </authorList>
    </citation>
    <scope>NUCLEOTIDE SEQUENCE [LARGE SCALE GENOMIC DNA]</scope>
    <source>
        <strain evidence="1 2">PAM 2766</strain>
    </source>
</reference>
<dbReference type="EMBL" id="JBDLNV010000002">
    <property type="protein sequence ID" value="MFM1722643.1"/>
    <property type="molecule type" value="Genomic_DNA"/>
</dbReference>
<dbReference type="Proteomes" id="UP001629745">
    <property type="component" value="Unassembled WGS sequence"/>
</dbReference>
<keyword evidence="2" id="KW-1185">Reference proteome</keyword>
<name>A0ABW9FC24_9NOCA</name>
<accession>A0ABW9FC24</accession>
<dbReference type="RefSeq" id="WP_420163230.1">
    <property type="nucleotide sequence ID" value="NZ_JBDLNV010000002.1"/>
</dbReference>
<gene>
    <name evidence="1" type="ORF">ABEU20_001201</name>
</gene>
<proteinExistence type="predicted"/>